<dbReference type="GO" id="GO:0008983">
    <property type="term" value="F:protein-glutamate O-methyltransferase activity"/>
    <property type="evidence" value="ECO:0007669"/>
    <property type="project" value="UniProtKB-EC"/>
</dbReference>
<keyword evidence="3" id="KW-0489">Methyltransferase</keyword>
<keyword evidence="5" id="KW-0949">S-adenosyl-L-methionine</keyword>
<dbReference type="Proteomes" id="UP000268469">
    <property type="component" value="Unassembled WGS sequence"/>
</dbReference>
<dbReference type="SMART" id="SM00138">
    <property type="entry name" value="MeTrc"/>
    <property type="match status" value="1"/>
</dbReference>
<accession>A0A660SFG5</accession>
<name>A0A660SFG5_UNCW3</name>
<dbReference type="Pfam" id="PF01739">
    <property type="entry name" value="CheR"/>
    <property type="match status" value="1"/>
</dbReference>
<dbReference type="AlphaFoldDB" id="A0A660SFG5"/>
<evidence type="ECO:0000313" key="9">
    <source>
        <dbReference type="Proteomes" id="UP000268469"/>
    </source>
</evidence>
<dbReference type="InterPro" id="IPR036804">
    <property type="entry name" value="CheR_N_sf"/>
</dbReference>
<dbReference type="InterPro" id="IPR022642">
    <property type="entry name" value="CheR_C"/>
</dbReference>
<evidence type="ECO:0000256" key="4">
    <source>
        <dbReference type="ARBA" id="ARBA00022679"/>
    </source>
</evidence>
<dbReference type="Gene3D" id="1.10.155.10">
    <property type="entry name" value="Chemotaxis receptor methyltransferase CheR, N-terminal domain"/>
    <property type="match status" value="1"/>
</dbReference>
<dbReference type="PANTHER" id="PTHR24422">
    <property type="entry name" value="CHEMOTAXIS PROTEIN METHYLTRANSFERASE"/>
    <property type="match status" value="1"/>
</dbReference>
<evidence type="ECO:0000256" key="3">
    <source>
        <dbReference type="ARBA" id="ARBA00022603"/>
    </source>
</evidence>
<dbReference type="Pfam" id="PF03705">
    <property type="entry name" value="CheR_N"/>
    <property type="match status" value="1"/>
</dbReference>
<dbReference type="SUPFAM" id="SSF47757">
    <property type="entry name" value="Chemotaxis receptor methyltransferase CheR, N-terminal domain"/>
    <property type="match status" value="1"/>
</dbReference>
<keyword evidence="6" id="KW-0802">TPR repeat</keyword>
<dbReference type="InterPro" id="IPR011990">
    <property type="entry name" value="TPR-like_helical_dom_sf"/>
</dbReference>
<reference evidence="8 9" key="1">
    <citation type="submission" date="2018-06" db="EMBL/GenBank/DDBJ databases">
        <title>Extensive metabolic versatility and redundancy in microbially diverse, dynamic hydrothermal sediments.</title>
        <authorList>
            <person name="Dombrowski N."/>
            <person name="Teske A."/>
            <person name="Baker B.J."/>
        </authorList>
    </citation>
    <scope>NUCLEOTIDE SEQUENCE [LARGE SCALE GENOMIC DNA]</scope>
    <source>
        <strain evidence="8">B36_G15</strain>
    </source>
</reference>
<dbReference type="SUPFAM" id="SSF53335">
    <property type="entry name" value="S-adenosyl-L-methionine-dependent methyltransferases"/>
    <property type="match status" value="1"/>
</dbReference>
<dbReference type="EC" id="2.1.1.80" evidence="2"/>
<dbReference type="InterPro" id="IPR000780">
    <property type="entry name" value="CheR_MeTrfase"/>
</dbReference>
<feature type="domain" description="CheR-type methyltransferase" evidence="7">
    <location>
        <begin position="12"/>
        <end position="284"/>
    </location>
</feature>
<dbReference type="InterPro" id="IPR050903">
    <property type="entry name" value="Bact_Chemotaxis_MeTrfase"/>
</dbReference>
<dbReference type="PROSITE" id="PS50123">
    <property type="entry name" value="CHER"/>
    <property type="match status" value="1"/>
</dbReference>
<dbReference type="SMART" id="SM00028">
    <property type="entry name" value="TPR"/>
    <property type="match status" value="3"/>
</dbReference>
<evidence type="ECO:0000259" key="7">
    <source>
        <dbReference type="PROSITE" id="PS50123"/>
    </source>
</evidence>
<keyword evidence="4" id="KW-0808">Transferase</keyword>
<protein>
    <recommendedName>
        <fullName evidence="2">protein-glutamate O-methyltransferase</fullName>
        <ecNumber evidence="2">2.1.1.80</ecNumber>
    </recommendedName>
</protein>
<dbReference type="SUPFAM" id="SSF48452">
    <property type="entry name" value="TPR-like"/>
    <property type="match status" value="1"/>
</dbReference>
<evidence type="ECO:0000256" key="6">
    <source>
        <dbReference type="PROSITE-ProRule" id="PRU00339"/>
    </source>
</evidence>
<organism evidence="8 9">
    <name type="scientific">candidate division WOR-3 bacterium</name>
    <dbReference type="NCBI Taxonomy" id="2052148"/>
    <lineage>
        <taxon>Bacteria</taxon>
        <taxon>Bacteria division WOR-3</taxon>
    </lineage>
</organism>
<dbReference type="PROSITE" id="PS50005">
    <property type="entry name" value="TPR"/>
    <property type="match status" value="2"/>
</dbReference>
<sequence>MLDFKPLKTDFTQEEFEKFRNLIEERSGVYIEDRNLDSLRISIVTEMSINGIDSFEEYYNLLKDRDPYQEYLRNLINLVLVNEASFYQTPVHFDILKNTILPEIIQRKEDNKLSIWSAGCSTGEEPYSIAITIAEAADLLKDYEIRIIASDVSQNALDIAKEGLYSAEKVKALPASIIEKYFTREGSDFRLDPEIIKMVEFRIVNLVRDDFPFDEFKGLDIIFSRNVTVHFKLESTRKVLDRYFHLLNDPGYLFVDPSEDITSIYQGFQPIQFQGVKIYMKGTSAFIGAIPAKLSLASVYLRQKKYDLAIKVCDDILSTNPGNVDALIFEGMIKFKMGDLSGAEANLKKSLQVNDRILVANLFLAEVYRELGKREEAMRYYDRTLQLLDEEHVETNVERIIRLRGETISRLALDGKKKLATQTG</sequence>
<evidence type="ECO:0000256" key="2">
    <source>
        <dbReference type="ARBA" id="ARBA00012534"/>
    </source>
</evidence>
<gene>
    <name evidence="8" type="ORF">DRP53_08685</name>
</gene>
<comment type="caution">
    <text evidence="8">The sequence shown here is derived from an EMBL/GenBank/DDBJ whole genome shotgun (WGS) entry which is preliminary data.</text>
</comment>
<dbReference type="PRINTS" id="PR00996">
    <property type="entry name" value="CHERMTFRASE"/>
</dbReference>
<dbReference type="InterPro" id="IPR022641">
    <property type="entry name" value="CheR_N"/>
</dbReference>
<comment type="catalytic activity">
    <reaction evidence="1">
        <text>L-glutamyl-[protein] + S-adenosyl-L-methionine = [protein]-L-glutamate 5-O-methyl ester + S-adenosyl-L-homocysteine</text>
        <dbReference type="Rhea" id="RHEA:24452"/>
        <dbReference type="Rhea" id="RHEA-COMP:10208"/>
        <dbReference type="Rhea" id="RHEA-COMP:10311"/>
        <dbReference type="ChEBI" id="CHEBI:29973"/>
        <dbReference type="ChEBI" id="CHEBI:57856"/>
        <dbReference type="ChEBI" id="CHEBI:59789"/>
        <dbReference type="ChEBI" id="CHEBI:82795"/>
        <dbReference type="EC" id="2.1.1.80"/>
    </reaction>
</comment>
<dbReference type="Gene3D" id="1.25.40.10">
    <property type="entry name" value="Tetratricopeptide repeat domain"/>
    <property type="match status" value="1"/>
</dbReference>
<dbReference type="PANTHER" id="PTHR24422:SF10">
    <property type="entry name" value="CHEMOTAXIS PROTEIN METHYLTRANSFERASE 2"/>
    <property type="match status" value="1"/>
</dbReference>
<evidence type="ECO:0000256" key="5">
    <source>
        <dbReference type="ARBA" id="ARBA00022691"/>
    </source>
</evidence>
<dbReference type="Gene3D" id="3.40.50.150">
    <property type="entry name" value="Vaccinia Virus protein VP39"/>
    <property type="match status" value="1"/>
</dbReference>
<feature type="repeat" description="TPR" evidence="6">
    <location>
        <begin position="290"/>
        <end position="323"/>
    </location>
</feature>
<dbReference type="EMBL" id="QNBE01000094">
    <property type="protein sequence ID" value="RKX69282.1"/>
    <property type="molecule type" value="Genomic_DNA"/>
</dbReference>
<evidence type="ECO:0000313" key="8">
    <source>
        <dbReference type="EMBL" id="RKX69282.1"/>
    </source>
</evidence>
<dbReference type="GO" id="GO:0032259">
    <property type="term" value="P:methylation"/>
    <property type="evidence" value="ECO:0007669"/>
    <property type="project" value="UniProtKB-KW"/>
</dbReference>
<proteinExistence type="predicted"/>
<feature type="repeat" description="TPR" evidence="6">
    <location>
        <begin position="358"/>
        <end position="391"/>
    </location>
</feature>
<dbReference type="InterPro" id="IPR029063">
    <property type="entry name" value="SAM-dependent_MTases_sf"/>
</dbReference>
<evidence type="ECO:0000256" key="1">
    <source>
        <dbReference type="ARBA" id="ARBA00001541"/>
    </source>
</evidence>
<dbReference type="InterPro" id="IPR019734">
    <property type="entry name" value="TPR_rpt"/>
</dbReference>
<dbReference type="Pfam" id="PF13176">
    <property type="entry name" value="TPR_7"/>
    <property type="match status" value="1"/>
</dbReference>